<dbReference type="SUPFAM" id="SSF110857">
    <property type="entry name" value="Gamma-glutamyl cyclotransferase-like"/>
    <property type="match status" value="1"/>
</dbReference>
<sequence>MSTHLLFSYGTLRQPEVQREVFGRELDGRADEITGYALSELTITDPTVIATSGSAVHPVLRPTDDETGIAGTVFTLDDAEIAASSTPGS</sequence>
<evidence type="ECO:0000313" key="2">
    <source>
        <dbReference type="Proteomes" id="UP000655751"/>
    </source>
</evidence>
<proteinExistence type="predicted"/>
<dbReference type="RefSeq" id="WP_196148010.1">
    <property type="nucleotide sequence ID" value="NZ_JADMLG010000002.1"/>
</dbReference>
<evidence type="ECO:0000313" key="1">
    <source>
        <dbReference type="EMBL" id="MBH0775665.1"/>
    </source>
</evidence>
<dbReference type="AlphaFoldDB" id="A0A931I879"/>
<gene>
    <name evidence="1" type="ORF">IT779_05100</name>
</gene>
<dbReference type="CDD" id="cd06661">
    <property type="entry name" value="GGCT_like"/>
    <property type="match status" value="1"/>
</dbReference>
<reference evidence="1" key="1">
    <citation type="submission" date="2020-11" db="EMBL/GenBank/DDBJ databases">
        <title>Nocardia NEAU-351.nov., a novel actinomycete isolated from the cow dung.</title>
        <authorList>
            <person name="Zhang X."/>
        </authorList>
    </citation>
    <scope>NUCLEOTIDE SEQUENCE</scope>
    <source>
        <strain evidence="1">NEAU-351</strain>
    </source>
</reference>
<dbReference type="EMBL" id="JADMLG010000002">
    <property type="protein sequence ID" value="MBH0775665.1"/>
    <property type="molecule type" value="Genomic_DNA"/>
</dbReference>
<dbReference type="InterPro" id="IPR013024">
    <property type="entry name" value="GGCT-like"/>
</dbReference>
<organism evidence="1 2">
    <name type="scientific">Nocardia bovistercoris</name>
    <dbReference type="NCBI Taxonomy" id="2785916"/>
    <lineage>
        <taxon>Bacteria</taxon>
        <taxon>Bacillati</taxon>
        <taxon>Actinomycetota</taxon>
        <taxon>Actinomycetes</taxon>
        <taxon>Mycobacteriales</taxon>
        <taxon>Nocardiaceae</taxon>
        <taxon>Nocardia</taxon>
    </lineage>
</organism>
<comment type="caution">
    <text evidence="1">The sequence shown here is derived from an EMBL/GenBank/DDBJ whole genome shotgun (WGS) entry which is preliminary data.</text>
</comment>
<keyword evidence="2" id="KW-1185">Reference proteome</keyword>
<accession>A0A931I879</accession>
<dbReference type="Gene3D" id="3.10.490.10">
    <property type="entry name" value="Gamma-glutamyl cyclotransferase-like"/>
    <property type="match status" value="1"/>
</dbReference>
<name>A0A931I879_9NOCA</name>
<dbReference type="InterPro" id="IPR036568">
    <property type="entry name" value="GGCT-like_sf"/>
</dbReference>
<dbReference type="Proteomes" id="UP000655751">
    <property type="component" value="Unassembled WGS sequence"/>
</dbReference>
<protein>
    <submittedName>
        <fullName evidence="1">Gamma-glutamylcyclotransferase</fullName>
    </submittedName>
</protein>